<dbReference type="RefSeq" id="WP_217427685.1">
    <property type="nucleotide sequence ID" value="NZ_CADCST010000064.1"/>
</dbReference>
<dbReference type="SUPFAM" id="SSF158745">
    <property type="entry name" value="LanC-like"/>
    <property type="match status" value="1"/>
</dbReference>
<dbReference type="Pfam" id="PF05147">
    <property type="entry name" value="LANC_like"/>
    <property type="match status" value="1"/>
</dbReference>
<gene>
    <name evidence="1" type="ORF">FLACOL7796_00906</name>
</gene>
<comment type="caution">
    <text evidence="1">The sequence shown here is derived from an EMBL/GenBank/DDBJ whole genome shotgun (WGS) entry which is preliminary data.</text>
</comment>
<protein>
    <recommendedName>
        <fullName evidence="3">Lanthionine synthetase C-like protein</fullName>
    </recommendedName>
</protein>
<dbReference type="Proteomes" id="UP000474567">
    <property type="component" value="Unassembled WGS sequence"/>
</dbReference>
<dbReference type="EMBL" id="CADCST010000064">
    <property type="protein sequence ID" value="CAA9195956.1"/>
    <property type="molecule type" value="Genomic_DNA"/>
</dbReference>
<reference evidence="1 2" key="1">
    <citation type="submission" date="2020-02" db="EMBL/GenBank/DDBJ databases">
        <authorList>
            <person name="Criscuolo A."/>
        </authorList>
    </citation>
    <scope>NUCLEOTIDE SEQUENCE [LARGE SCALE GENOMIC DNA]</scope>
    <source>
        <strain evidence="1">CECT7796</strain>
    </source>
</reference>
<name>A0ABN7EIX3_9FLAO</name>
<sequence length="404" mass="47367">MDSLFKKIDKILFASAKNMSKPVINHDLGVLIYFATRYKINKEQLYKKRCIYLLNKFVTIFNDHEFSRGSFDGFESVFLTFEYLQKCEIIDDASFFLEELEGNLYQSILNDIEENMFEVFYGSIGKIHYFLDADKIKNNKNSELINQLVNSLWENRKETEGQIYWIDKVRNDEELEIIDLGMAHGICSVLIFFIRLKELQFNNPYLDNLIAGLVKTFKNAENAVKGTSFFPDVYSIKNKHLNLINSRPAYCVGDLPISYAFCYAGRVMNNDEWIQYSKQIIKVKANAAVSTSSLYYFEEYDFFDIGFCHGISSFLFLFHKINKYHENDFIDFKIRYWKKELIKNISKIIKIKETIYYSYPYNEVRYKVPVDKNSFLNGLSGAALALLSVEYNETEWSGFLCLGE</sequence>
<organism evidence="1 2">
    <name type="scientific">Flavobacterium collinsii</name>
    <dbReference type="NCBI Taxonomy" id="1114861"/>
    <lineage>
        <taxon>Bacteria</taxon>
        <taxon>Pseudomonadati</taxon>
        <taxon>Bacteroidota</taxon>
        <taxon>Flavobacteriia</taxon>
        <taxon>Flavobacteriales</taxon>
        <taxon>Flavobacteriaceae</taxon>
        <taxon>Flavobacterium</taxon>
    </lineage>
</organism>
<proteinExistence type="predicted"/>
<evidence type="ECO:0000313" key="1">
    <source>
        <dbReference type="EMBL" id="CAA9195956.1"/>
    </source>
</evidence>
<dbReference type="Gene3D" id="1.50.10.20">
    <property type="match status" value="1"/>
</dbReference>
<evidence type="ECO:0000313" key="2">
    <source>
        <dbReference type="Proteomes" id="UP000474567"/>
    </source>
</evidence>
<dbReference type="PRINTS" id="PR01950">
    <property type="entry name" value="LANCSUPER"/>
</dbReference>
<accession>A0ABN7EIX3</accession>
<keyword evidence="2" id="KW-1185">Reference proteome</keyword>
<dbReference type="InterPro" id="IPR007822">
    <property type="entry name" value="LANC-like"/>
</dbReference>
<evidence type="ECO:0008006" key="3">
    <source>
        <dbReference type="Google" id="ProtNLM"/>
    </source>
</evidence>
<dbReference type="SMART" id="SM01260">
    <property type="entry name" value="LANC_like"/>
    <property type="match status" value="1"/>
</dbReference>